<accession>F4PNB3</accession>
<feature type="compositionally biased region" description="Low complexity" evidence="1">
    <location>
        <begin position="106"/>
        <end position="124"/>
    </location>
</feature>
<dbReference type="KEGG" id="dfa:DFA_05096"/>
<dbReference type="InterPro" id="IPR036873">
    <property type="entry name" value="Rhodanese-like_dom_sf"/>
</dbReference>
<feature type="compositionally biased region" description="Basic and acidic residues" evidence="1">
    <location>
        <begin position="249"/>
        <end position="266"/>
    </location>
</feature>
<dbReference type="GeneID" id="14875720"/>
<reference evidence="4" key="1">
    <citation type="journal article" date="2011" name="Genome Res.">
        <title>Phylogeny-wide analysis of social amoeba genomes highlights ancient origins for complex intercellular communication.</title>
        <authorList>
            <person name="Heidel A.J."/>
            <person name="Lawal H.M."/>
            <person name="Felder M."/>
            <person name="Schilde C."/>
            <person name="Helps N.R."/>
            <person name="Tunggal B."/>
            <person name="Rivero F."/>
            <person name="John U."/>
            <person name="Schleicher M."/>
            <person name="Eichinger L."/>
            <person name="Platzer M."/>
            <person name="Noegel A.A."/>
            <person name="Schaap P."/>
            <person name="Gloeckner G."/>
        </authorList>
    </citation>
    <scope>NUCLEOTIDE SEQUENCE [LARGE SCALE GENOMIC DNA]</scope>
    <source>
        <strain evidence="4">SH3</strain>
    </source>
</reference>
<evidence type="ECO:0000256" key="1">
    <source>
        <dbReference type="SAM" id="MobiDB-lite"/>
    </source>
</evidence>
<gene>
    <name evidence="3" type="ORF">DFA_05096</name>
</gene>
<dbReference type="PROSITE" id="PS50206">
    <property type="entry name" value="RHODANESE_3"/>
    <property type="match status" value="1"/>
</dbReference>
<dbReference type="OrthoDB" id="1668230at2759"/>
<proteinExistence type="predicted"/>
<protein>
    <recommendedName>
        <fullName evidence="2">Rhodanese domain-containing protein</fullName>
    </recommendedName>
</protein>
<name>F4PNB3_CACFS</name>
<feature type="compositionally biased region" description="Basic and acidic residues" evidence="1">
    <location>
        <begin position="94"/>
        <end position="104"/>
    </location>
</feature>
<dbReference type="STRING" id="1054147.F4PNB3"/>
<dbReference type="Proteomes" id="UP000007797">
    <property type="component" value="Unassembled WGS sequence"/>
</dbReference>
<dbReference type="SUPFAM" id="SSF52821">
    <property type="entry name" value="Rhodanese/Cell cycle control phosphatase"/>
    <property type="match status" value="1"/>
</dbReference>
<dbReference type="InterPro" id="IPR001763">
    <property type="entry name" value="Rhodanese-like_dom"/>
</dbReference>
<dbReference type="AlphaFoldDB" id="F4PNB3"/>
<feature type="region of interest" description="Disordered" evidence="1">
    <location>
        <begin position="94"/>
        <end position="124"/>
    </location>
</feature>
<dbReference type="SMART" id="SM00450">
    <property type="entry name" value="RHOD"/>
    <property type="match status" value="1"/>
</dbReference>
<feature type="domain" description="Rhodanese" evidence="2">
    <location>
        <begin position="127"/>
        <end position="228"/>
    </location>
</feature>
<dbReference type="Gene3D" id="3.40.250.10">
    <property type="entry name" value="Rhodanese-like domain"/>
    <property type="match status" value="1"/>
</dbReference>
<sequence>MTQFRSILIGGNLETCIKSLSRIPACDIDRCVDDALDRFNNTPLSTTITKYVAGADSDLWWMQEVQLDDRKNEMFPRINIHDLINMHSDHLAAAEAAKAEDKNKKNNNNKNNMTTAEKNKNKNNNSIKKTVKVLDIRPAQQFQQCHFPQSININISIVLQPQASSNKTKILQQLEQCKGSPIVVISAKTQKDEELEFCNTLVKNKFPYVTLLNGGIDALEHGAQSILIITSLPPSSNNNNNSNNNTNSRSDRSDDRSLSDRSFRGD</sequence>
<feature type="compositionally biased region" description="Low complexity" evidence="1">
    <location>
        <begin position="231"/>
        <end position="248"/>
    </location>
</feature>
<keyword evidence="4" id="KW-1185">Reference proteome</keyword>
<dbReference type="EMBL" id="GL883008">
    <property type="protein sequence ID" value="EGG22966.1"/>
    <property type="molecule type" value="Genomic_DNA"/>
</dbReference>
<evidence type="ECO:0000313" key="3">
    <source>
        <dbReference type="EMBL" id="EGG22966.1"/>
    </source>
</evidence>
<feature type="region of interest" description="Disordered" evidence="1">
    <location>
        <begin position="231"/>
        <end position="266"/>
    </location>
</feature>
<evidence type="ECO:0000259" key="2">
    <source>
        <dbReference type="PROSITE" id="PS50206"/>
    </source>
</evidence>
<dbReference type="RefSeq" id="XP_004360817.1">
    <property type="nucleotide sequence ID" value="XM_004360760.1"/>
</dbReference>
<dbReference type="Pfam" id="PF00581">
    <property type="entry name" value="Rhodanese"/>
    <property type="match status" value="1"/>
</dbReference>
<evidence type="ECO:0000313" key="4">
    <source>
        <dbReference type="Proteomes" id="UP000007797"/>
    </source>
</evidence>
<organism evidence="3 4">
    <name type="scientific">Cavenderia fasciculata</name>
    <name type="common">Slime mold</name>
    <name type="synonym">Dictyostelium fasciculatum</name>
    <dbReference type="NCBI Taxonomy" id="261658"/>
    <lineage>
        <taxon>Eukaryota</taxon>
        <taxon>Amoebozoa</taxon>
        <taxon>Evosea</taxon>
        <taxon>Eumycetozoa</taxon>
        <taxon>Dictyostelia</taxon>
        <taxon>Acytosteliales</taxon>
        <taxon>Cavenderiaceae</taxon>
        <taxon>Cavenderia</taxon>
    </lineage>
</organism>